<dbReference type="EMBL" id="AEIU01000046">
    <property type="protein sequence ID" value="EFP97793.1"/>
    <property type="molecule type" value="Genomic_DNA"/>
</dbReference>
<dbReference type="AlphaFoldDB" id="E3BGI5"/>
<comment type="caution">
    <text evidence="1">The sequence shown here is derived from an EMBL/GenBank/DDBJ whole genome shotgun (WGS) entry which is preliminary data.</text>
</comment>
<proteinExistence type="predicted"/>
<keyword evidence="2" id="KW-1185">Reference proteome</keyword>
<evidence type="ECO:0000313" key="1">
    <source>
        <dbReference type="EMBL" id="EFP97793.1"/>
    </source>
</evidence>
<evidence type="ECO:0000313" key="2">
    <source>
        <dbReference type="Proteomes" id="UP000002943"/>
    </source>
</evidence>
<accession>E3BGI5</accession>
<dbReference type="Proteomes" id="UP000002943">
    <property type="component" value="Unassembled WGS sequence"/>
</dbReference>
<protein>
    <submittedName>
        <fullName evidence="1">Uncharacterized protein</fullName>
    </submittedName>
</protein>
<gene>
    <name evidence="1" type="ORF">VIBC2010_00819</name>
</gene>
<reference evidence="1 2" key="1">
    <citation type="journal article" date="2012" name="Int. J. Syst. Evol. Microbiol.">
        <title>Vibrio caribbeanicus sp. nov., isolated from the marine sponge Scleritoderma cyanea.</title>
        <authorList>
            <person name="Hoffmann M."/>
            <person name="Monday S.R."/>
            <person name="Allard M.W."/>
            <person name="Strain E.A."/>
            <person name="Whittaker P."/>
            <person name="Naum M."/>
            <person name="McCarthy P.J."/>
            <person name="Lopez J.V."/>
            <person name="Fischer M."/>
            <person name="Brown E.W."/>
        </authorList>
    </citation>
    <scope>NUCLEOTIDE SEQUENCE [LARGE SCALE GENOMIC DNA]</scope>
    <source>
        <strain evidence="1 2">ATCC BAA-2122</strain>
    </source>
</reference>
<organism evidence="1 2">
    <name type="scientific">Vibrio caribbeanicus ATCC BAA-2122</name>
    <dbReference type="NCBI Taxonomy" id="796620"/>
    <lineage>
        <taxon>Bacteria</taxon>
        <taxon>Pseudomonadati</taxon>
        <taxon>Pseudomonadota</taxon>
        <taxon>Gammaproteobacteria</taxon>
        <taxon>Vibrionales</taxon>
        <taxon>Vibrionaceae</taxon>
        <taxon>Vibrio</taxon>
    </lineage>
</organism>
<name>E3BGI5_9VIBR</name>
<sequence length="54" mass="6049">MAFGQIEGHEPYLHLTLLIEHIERTNSMAALPIIYQICGNNGIVLGNKLRIFGQ</sequence>